<feature type="transmembrane region" description="Helical" evidence="4">
    <location>
        <begin position="39"/>
        <end position="58"/>
    </location>
</feature>
<dbReference type="GO" id="GO:0000155">
    <property type="term" value="F:phosphorelay sensor kinase activity"/>
    <property type="evidence" value="ECO:0007669"/>
    <property type="project" value="InterPro"/>
</dbReference>
<feature type="transmembrane region" description="Helical" evidence="4">
    <location>
        <begin position="12"/>
        <end position="32"/>
    </location>
</feature>
<keyword evidence="3" id="KW-0902">Two-component regulatory system</keyword>
<keyword evidence="4" id="KW-0812">Transmembrane</keyword>
<dbReference type="InterPro" id="IPR050482">
    <property type="entry name" value="Sensor_HK_TwoCompSys"/>
</dbReference>
<keyword evidence="7" id="KW-1185">Reference proteome</keyword>
<feature type="domain" description="Histidine kinase" evidence="5">
    <location>
        <begin position="222"/>
        <end position="313"/>
    </location>
</feature>
<organism evidence="6 7">
    <name type="scientific">Chthoniobacter flavus Ellin428</name>
    <dbReference type="NCBI Taxonomy" id="497964"/>
    <lineage>
        <taxon>Bacteria</taxon>
        <taxon>Pseudomonadati</taxon>
        <taxon>Verrucomicrobiota</taxon>
        <taxon>Spartobacteria</taxon>
        <taxon>Chthoniobacterales</taxon>
        <taxon>Chthoniobacteraceae</taxon>
        <taxon>Chthoniobacter</taxon>
    </lineage>
</organism>
<dbReference type="PANTHER" id="PTHR24421">
    <property type="entry name" value="NITRATE/NITRITE SENSOR PROTEIN NARX-RELATED"/>
    <property type="match status" value="1"/>
</dbReference>
<feature type="transmembrane region" description="Helical" evidence="4">
    <location>
        <begin position="64"/>
        <end position="85"/>
    </location>
</feature>
<evidence type="ECO:0000256" key="1">
    <source>
        <dbReference type="ARBA" id="ARBA00022679"/>
    </source>
</evidence>
<dbReference type="GO" id="GO:0046983">
    <property type="term" value="F:protein dimerization activity"/>
    <property type="evidence" value="ECO:0007669"/>
    <property type="project" value="InterPro"/>
</dbReference>
<evidence type="ECO:0000313" key="7">
    <source>
        <dbReference type="Proteomes" id="UP000005824"/>
    </source>
</evidence>
<dbReference type="SUPFAM" id="SSF55874">
    <property type="entry name" value="ATPase domain of HSP90 chaperone/DNA topoisomerase II/histidine kinase"/>
    <property type="match status" value="1"/>
</dbReference>
<dbReference type="Pfam" id="PF02518">
    <property type="entry name" value="HATPase_c"/>
    <property type="match status" value="1"/>
</dbReference>
<dbReference type="InterPro" id="IPR036890">
    <property type="entry name" value="HATPase_C_sf"/>
</dbReference>
<evidence type="ECO:0000256" key="4">
    <source>
        <dbReference type="SAM" id="Phobius"/>
    </source>
</evidence>
<dbReference type="InterPro" id="IPR005467">
    <property type="entry name" value="His_kinase_dom"/>
</dbReference>
<dbReference type="GO" id="GO:0016020">
    <property type="term" value="C:membrane"/>
    <property type="evidence" value="ECO:0007669"/>
    <property type="project" value="InterPro"/>
</dbReference>
<dbReference type="InterPro" id="IPR011712">
    <property type="entry name" value="Sig_transdc_His_kin_sub3_dim/P"/>
</dbReference>
<keyword evidence="1" id="KW-0808">Transferase</keyword>
<sequence>MVMVAGVDLVIPWPFSMFGFYYGIVFFVALYIPSRQTMAFASVAIVLTMVGELDGISVRGLDGFAWTAMNRLCGMFFAAGCGISLRKLREEMRHRLETLEHANELERDLVRAGEREQMRLGQDLHDGVCQTLAALNCAAECLRLDLEADVSPRVKIATEIQKSLSEATVEVRNLARGIYPIWKEGETLVSAVRSLIVRLNTLCRGRIEFRNCGDVLPLEPENAIHLYRVTQEALQNAMRHANASRIFVEIVVDDERLTLTVGDDGCGSAMQTRPDGIGWRTMKYRAKLIGAEISIASPQAGGTLVRCSLPLSVLAGSNNHVQEPLVVQH</sequence>
<dbReference type="AlphaFoldDB" id="B4D015"/>
<dbReference type="STRING" id="497964.CfE428DRAFT_2253"/>
<dbReference type="eggNOG" id="COG4585">
    <property type="taxonomic scope" value="Bacteria"/>
</dbReference>
<accession>B4D015</accession>
<evidence type="ECO:0000313" key="6">
    <source>
        <dbReference type="EMBL" id="EDY20329.1"/>
    </source>
</evidence>
<dbReference type="Gene3D" id="1.20.5.1930">
    <property type="match status" value="1"/>
</dbReference>
<protein>
    <submittedName>
        <fullName evidence="6">Integral membrane sensor signal transduction histidine kinase</fullName>
    </submittedName>
</protein>
<proteinExistence type="predicted"/>
<dbReference type="Gene3D" id="3.30.565.10">
    <property type="entry name" value="Histidine kinase-like ATPase, C-terminal domain"/>
    <property type="match status" value="1"/>
</dbReference>
<dbReference type="SMART" id="SM00387">
    <property type="entry name" value="HATPase_c"/>
    <property type="match status" value="1"/>
</dbReference>
<keyword evidence="2 6" id="KW-0418">Kinase</keyword>
<comment type="caution">
    <text evidence="6">The sequence shown here is derived from an EMBL/GenBank/DDBJ whole genome shotgun (WGS) entry which is preliminary data.</text>
</comment>
<dbReference type="Pfam" id="PF07730">
    <property type="entry name" value="HisKA_3"/>
    <property type="match status" value="1"/>
</dbReference>
<evidence type="ECO:0000256" key="3">
    <source>
        <dbReference type="ARBA" id="ARBA00023012"/>
    </source>
</evidence>
<dbReference type="PROSITE" id="PS50109">
    <property type="entry name" value="HIS_KIN"/>
    <property type="match status" value="1"/>
</dbReference>
<dbReference type="InterPro" id="IPR003594">
    <property type="entry name" value="HATPase_dom"/>
</dbReference>
<dbReference type="CDD" id="cd16917">
    <property type="entry name" value="HATPase_UhpB-NarQ-NarX-like"/>
    <property type="match status" value="1"/>
</dbReference>
<gene>
    <name evidence="6" type="ORF">CfE428DRAFT_2253</name>
</gene>
<dbReference type="Proteomes" id="UP000005824">
    <property type="component" value="Unassembled WGS sequence"/>
</dbReference>
<dbReference type="InParanoid" id="B4D015"/>
<evidence type="ECO:0000259" key="5">
    <source>
        <dbReference type="PROSITE" id="PS50109"/>
    </source>
</evidence>
<reference evidence="6 7" key="1">
    <citation type="journal article" date="2011" name="J. Bacteriol.">
        <title>Genome sequence of Chthoniobacter flavus Ellin428, an aerobic heterotrophic soil bacterium.</title>
        <authorList>
            <person name="Kant R."/>
            <person name="van Passel M.W."/>
            <person name="Palva A."/>
            <person name="Lucas S."/>
            <person name="Lapidus A."/>
            <person name="Glavina Del Rio T."/>
            <person name="Dalin E."/>
            <person name="Tice H."/>
            <person name="Bruce D."/>
            <person name="Goodwin L."/>
            <person name="Pitluck S."/>
            <person name="Larimer F.W."/>
            <person name="Land M.L."/>
            <person name="Hauser L."/>
            <person name="Sangwan P."/>
            <person name="de Vos W.M."/>
            <person name="Janssen P.H."/>
            <person name="Smidt H."/>
        </authorList>
    </citation>
    <scope>NUCLEOTIDE SEQUENCE [LARGE SCALE GENOMIC DNA]</scope>
    <source>
        <strain evidence="6 7">Ellin428</strain>
    </source>
</reference>
<dbReference type="EMBL" id="ABVL01000005">
    <property type="protein sequence ID" value="EDY20329.1"/>
    <property type="molecule type" value="Genomic_DNA"/>
</dbReference>
<keyword evidence="4" id="KW-1133">Transmembrane helix</keyword>
<evidence type="ECO:0000256" key="2">
    <source>
        <dbReference type="ARBA" id="ARBA00022777"/>
    </source>
</evidence>
<name>B4D015_9BACT</name>
<keyword evidence="4" id="KW-0472">Membrane</keyword>